<keyword evidence="6 8" id="KW-1133">Transmembrane helix</keyword>
<keyword evidence="5 8" id="KW-0812">Transmembrane</keyword>
<feature type="transmembrane region" description="Helical" evidence="8">
    <location>
        <begin position="194"/>
        <end position="211"/>
    </location>
</feature>
<organism evidence="9 10">
    <name type="scientific">Marinobacter gudaonensis</name>
    <dbReference type="NCBI Taxonomy" id="375760"/>
    <lineage>
        <taxon>Bacteria</taxon>
        <taxon>Pseudomonadati</taxon>
        <taxon>Pseudomonadota</taxon>
        <taxon>Gammaproteobacteria</taxon>
        <taxon>Pseudomonadales</taxon>
        <taxon>Marinobacteraceae</taxon>
        <taxon>Marinobacter</taxon>
    </lineage>
</organism>
<name>A0A1I6H668_9GAMM</name>
<evidence type="ECO:0000256" key="4">
    <source>
        <dbReference type="ARBA" id="ARBA00022475"/>
    </source>
</evidence>
<dbReference type="PANTHER" id="PTHR30269">
    <property type="entry name" value="TRANSMEMBRANE PROTEIN YFCA"/>
    <property type="match status" value="1"/>
</dbReference>
<accession>A0A1I6H668</accession>
<feature type="transmembrane region" description="Helical" evidence="8">
    <location>
        <begin position="40"/>
        <end position="65"/>
    </location>
</feature>
<proteinExistence type="inferred from homology"/>
<evidence type="ECO:0000256" key="5">
    <source>
        <dbReference type="ARBA" id="ARBA00022692"/>
    </source>
</evidence>
<evidence type="ECO:0000313" key="9">
    <source>
        <dbReference type="EMBL" id="SFR49973.1"/>
    </source>
</evidence>
<dbReference type="PANTHER" id="PTHR30269:SF37">
    <property type="entry name" value="MEMBRANE TRANSPORTER PROTEIN"/>
    <property type="match status" value="1"/>
</dbReference>
<evidence type="ECO:0000256" key="7">
    <source>
        <dbReference type="ARBA" id="ARBA00023136"/>
    </source>
</evidence>
<dbReference type="EMBL" id="FOYV01000001">
    <property type="protein sequence ID" value="SFR49973.1"/>
    <property type="molecule type" value="Genomic_DNA"/>
</dbReference>
<dbReference type="InterPro" id="IPR052017">
    <property type="entry name" value="TSUP"/>
</dbReference>
<feature type="transmembrane region" description="Helical" evidence="8">
    <location>
        <begin position="223"/>
        <end position="244"/>
    </location>
</feature>
<dbReference type="AlphaFoldDB" id="A0A1I6H668"/>
<sequence length="246" mass="25391">MKLLTDITLTQIVLANLALMAGSCLQGVAGYGIGTLAAPLLFLISPLLIPAPLVLNATLLTVFMLVRNRSALQIRQVRFAIGGGVGGAILAALTLLVISTQGFDVIFGGLILLAVALSIGGRKPTLNARNSILAGAASTYMGTITAVGGPPIALIYQNEKGPLVRANMSAFFLAASFLSLSALFTSGYLGRTELMLFVATFPGVLIGFWLSGKLVNRMPFEGLRPVILGVAAVAGLAALVRGLLAL</sequence>
<keyword evidence="3" id="KW-0813">Transport</keyword>
<feature type="transmembrane region" description="Helical" evidence="8">
    <location>
        <begin position="168"/>
        <end position="189"/>
    </location>
</feature>
<evidence type="ECO:0000256" key="6">
    <source>
        <dbReference type="ARBA" id="ARBA00022989"/>
    </source>
</evidence>
<gene>
    <name evidence="9" type="ORF">SAMN04488073_2386</name>
</gene>
<dbReference type="InterPro" id="IPR002781">
    <property type="entry name" value="TM_pro_TauE-like"/>
</dbReference>
<keyword evidence="10" id="KW-1185">Reference proteome</keyword>
<comment type="similarity">
    <text evidence="2 8">Belongs to the 4-toluene sulfonate uptake permease (TSUP) (TC 2.A.102) family.</text>
</comment>
<reference evidence="10" key="1">
    <citation type="submission" date="2016-10" db="EMBL/GenBank/DDBJ databases">
        <authorList>
            <person name="Varghese N."/>
            <person name="Submissions S."/>
        </authorList>
    </citation>
    <scope>NUCLEOTIDE SEQUENCE [LARGE SCALE GENOMIC DNA]</scope>
    <source>
        <strain evidence="10">CGMCC 1.6294</strain>
    </source>
</reference>
<dbReference type="GO" id="GO:0005886">
    <property type="term" value="C:plasma membrane"/>
    <property type="evidence" value="ECO:0007669"/>
    <property type="project" value="UniProtKB-SubCell"/>
</dbReference>
<evidence type="ECO:0000256" key="8">
    <source>
        <dbReference type="RuleBase" id="RU363041"/>
    </source>
</evidence>
<dbReference type="Pfam" id="PF01925">
    <property type="entry name" value="TauE"/>
    <property type="match status" value="1"/>
</dbReference>
<feature type="transmembrane region" description="Helical" evidence="8">
    <location>
        <begin position="133"/>
        <end position="156"/>
    </location>
</feature>
<feature type="transmembrane region" description="Helical" evidence="8">
    <location>
        <begin position="12"/>
        <end position="34"/>
    </location>
</feature>
<evidence type="ECO:0000256" key="1">
    <source>
        <dbReference type="ARBA" id="ARBA00004651"/>
    </source>
</evidence>
<keyword evidence="4 8" id="KW-1003">Cell membrane</keyword>
<protein>
    <recommendedName>
        <fullName evidence="8">Probable membrane transporter protein</fullName>
    </recommendedName>
</protein>
<feature type="transmembrane region" description="Helical" evidence="8">
    <location>
        <begin position="77"/>
        <end position="99"/>
    </location>
</feature>
<keyword evidence="7 8" id="KW-0472">Membrane</keyword>
<dbReference type="Proteomes" id="UP000199290">
    <property type="component" value="Unassembled WGS sequence"/>
</dbReference>
<dbReference type="STRING" id="375760.SAMN04488073_2386"/>
<evidence type="ECO:0000313" key="10">
    <source>
        <dbReference type="Proteomes" id="UP000199290"/>
    </source>
</evidence>
<evidence type="ECO:0000256" key="3">
    <source>
        <dbReference type="ARBA" id="ARBA00022448"/>
    </source>
</evidence>
<feature type="transmembrane region" description="Helical" evidence="8">
    <location>
        <begin position="105"/>
        <end position="121"/>
    </location>
</feature>
<comment type="subcellular location">
    <subcellularLocation>
        <location evidence="1 8">Cell membrane</location>
        <topology evidence="1 8">Multi-pass membrane protein</topology>
    </subcellularLocation>
</comment>
<dbReference type="PROSITE" id="PS51257">
    <property type="entry name" value="PROKAR_LIPOPROTEIN"/>
    <property type="match status" value="1"/>
</dbReference>
<evidence type="ECO:0000256" key="2">
    <source>
        <dbReference type="ARBA" id="ARBA00009142"/>
    </source>
</evidence>